<feature type="region of interest" description="Disordered" evidence="1">
    <location>
        <begin position="1"/>
        <end position="79"/>
    </location>
</feature>
<evidence type="ECO:0000313" key="2">
    <source>
        <dbReference type="EMBL" id="MDQ0517529.1"/>
    </source>
</evidence>
<keyword evidence="3" id="KW-1185">Reference proteome</keyword>
<sequence>MARRAGARAREARRREGLQRADRRGVEAIALLLGMTRRRENEEKTDGQRGRQRKDAAGEAGAQDGDGADEADGRRPPMA</sequence>
<accession>A0ABU0M981</accession>
<gene>
    <name evidence="2" type="ORF">QO015_003142</name>
</gene>
<organism evidence="2 3">
    <name type="scientific">Kaistia geumhonensis</name>
    <dbReference type="NCBI Taxonomy" id="410839"/>
    <lineage>
        <taxon>Bacteria</taxon>
        <taxon>Pseudomonadati</taxon>
        <taxon>Pseudomonadota</taxon>
        <taxon>Alphaproteobacteria</taxon>
        <taxon>Hyphomicrobiales</taxon>
        <taxon>Kaistiaceae</taxon>
        <taxon>Kaistia</taxon>
    </lineage>
</organism>
<protein>
    <submittedName>
        <fullName evidence="2">Uncharacterized protein</fullName>
    </submittedName>
</protein>
<dbReference type="EMBL" id="JAUSWJ010000001">
    <property type="protein sequence ID" value="MDQ0517529.1"/>
    <property type="molecule type" value="Genomic_DNA"/>
</dbReference>
<name>A0ABU0M981_9HYPH</name>
<reference evidence="2 3" key="1">
    <citation type="submission" date="2023-07" db="EMBL/GenBank/DDBJ databases">
        <title>Genomic Encyclopedia of Type Strains, Phase IV (KMG-IV): sequencing the most valuable type-strain genomes for metagenomic binning, comparative biology and taxonomic classification.</title>
        <authorList>
            <person name="Goeker M."/>
        </authorList>
    </citation>
    <scope>NUCLEOTIDE SEQUENCE [LARGE SCALE GENOMIC DNA]</scope>
    <source>
        <strain evidence="2 3">B1-1</strain>
    </source>
</reference>
<evidence type="ECO:0000256" key="1">
    <source>
        <dbReference type="SAM" id="MobiDB-lite"/>
    </source>
</evidence>
<evidence type="ECO:0000313" key="3">
    <source>
        <dbReference type="Proteomes" id="UP001223743"/>
    </source>
</evidence>
<comment type="caution">
    <text evidence="2">The sequence shown here is derived from an EMBL/GenBank/DDBJ whole genome shotgun (WGS) entry which is preliminary data.</text>
</comment>
<dbReference type="RefSeq" id="WP_266283124.1">
    <property type="nucleotide sequence ID" value="NZ_JAPKNF010000002.1"/>
</dbReference>
<feature type="compositionally biased region" description="Basic and acidic residues" evidence="1">
    <location>
        <begin position="8"/>
        <end position="26"/>
    </location>
</feature>
<feature type="compositionally biased region" description="Basic and acidic residues" evidence="1">
    <location>
        <begin position="37"/>
        <end position="57"/>
    </location>
</feature>
<dbReference type="Proteomes" id="UP001223743">
    <property type="component" value="Unassembled WGS sequence"/>
</dbReference>
<proteinExistence type="predicted"/>